<dbReference type="Proteomes" id="UP000828390">
    <property type="component" value="Unassembled WGS sequence"/>
</dbReference>
<proteinExistence type="predicted"/>
<protein>
    <submittedName>
        <fullName evidence="1">Uncharacterized protein</fullName>
    </submittedName>
</protein>
<comment type="caution">
    <text evidence="1">The sequence shown here is derived from an EMBL/GenBank/DDBJ whole genome shotgun (WGS) entry which is preliminary data.</text>
</comment>
<evidence type="ECO:0000313" key="1">
    <source>
        <dbReference type="EMBL" id="KAH3889983.1"/>
    </source>
</evidence>
<dbReference type="AlphaFoldDB" id="A0A9D4N5A9"/>
<gene>
    <name evidence="1" type="ORF">DPMN_014050</name>
</gene>
<reference evidence="1" key="1">
    <citation type="journal article" date="2019" name="bioRxiv">
        <title>The Genome of the Zebra Mussel, Dreissena polymorpha: A Resource for Invasive Species Research.</title>
        <authorList>
            <person name="McCartney M.A."/>
            <person name="Auch B."/>
            <person name="Kono T."/>
            <person name="Mallez S."/>
            <person name="Zhang Y."/>
            <person name="Obille A."/>
            <person name="Becker A."/>
            <person name="Abrahante J.E."/>
            <person name="Garbe J."/>
            <person name="Badalamenti J.P."/>
            <person name="Herman A."/>
            <person name="Mangelson H."/>
            <person name="Liachko I."/>
            <person name="Sullivan S."/>
            <person name="Sone E.D."/>
            <person name="Koren S."/>
            <person name="Silverstein K.A.T."/>
            <person name="Beckman K.B."/>
            <person name="Gohl D.M."/>
        </authorList>
    </citation>
    <scope>NUCLEOTIDE SEQUENCE</scope>
    <source>
        <strain evidence="1">Duluth1</strain>
        <tissue evidence="1">Whole animal</tissue>
    </source>
</reference>
<accession>A0A9D4N5A9</accession>
<evidence type="ECO:0000313" key="2">
    <source>
        <dbReference type="Proteomes" id="UP000828390"/>
    </source>
</evidence>
<dbReference type="EMBL" id="JAIWYP010000001">
    <property type="protein sequence ID" value="KAH3889983.1"/>
    <property type="molecule type" value="Genomic_DNA"/>
</dbReference>
<keyword evidence="2" id="KW-1185">Reference proteome</keyword>
<organism evidence="1 2">
    <name type="scientific">Dreissena polymorpha</name>
    <name type="common">Zebra mussel</name>
    <name type="synonym">Mytilus polymorpha</name>
    <dbReference type="NCBI Taxonomy" id="45954"/>
    <lineage>
        <taxon>Eukaryota</taxon>
        <taxon>Metazoa</taxon>
        <taxon>Spiralia</taxon>
        <taxon>Lophotrochozoa</taxon>
        <taxon>Mollusca</taxon>
        <taxon>Bivalvia</taxon>
        <taxon>Autobranchia</taxon>
        <taxon>Heteroconchia</taxon>
        <taxon>Euheterodonta</taxon>
        <taxon>Imparidentia</taxon>
        <taxon>Neoheterodontei</taxon>
        <taxon>Myida</taxon>
        <taxon>Dreissenoidea</taxon>
        <taxon>Dreissenidae</taxon>
        <taxon>Dreissena</taxon>
    </lineage>
</organism>
<sequence length="70" mass="7310">MLSAAPPVLKASQCAMQCTDSVPGFTFLTLCTTPDLCPVITAAPSVATPHNFDRSTPLLDNSSHNASNMC</sequence>
<name>A0A9D4N5A9_DREPO</name>
<reference evidence="1" key="2">
    <citation type="submission" date="2020-11" db="EMBL/GenBank/DDBJ databases">
        <authorList>
            <person name="McCartney M.A."/>
            <person name="Auch B."/>
            <person name="Kono T."/>
            <person name="Mallez S."/>
            <person name="Becker A."/>
            <person name="Gohl D.M."/>
            <person name="Silverstein K.A.T."/>
            <person name="Koren S."/>
            <person name="Bechman K.B."/>
            <person name="Herman A."/>
            <person name="Abrahante J.E."/>
            <person name="Garbe J."/>
        </authorList>
    </citation>
    <scope>NUCLEOTIDE SEQUENCE</scope>
    <source>
        <strain evidence="1">Duluth1</strain>
        <tissue evidence="1">Whole animal</tissue>
    </source>
</reference>